<feature type="transmembrane region" description="Helical" evidence="8">
    <location>
        <begin position="417"/>
        <end position="440"/>
    </location>
</feature>
<keyword evidence="10" id="KW-1185">Reference proteome</keyword>
<evidence type="ECO:0000256" key="2">
    <source>
        <dbReference type="ARBA" id="ARBA00008821"/>
    </source>
</evidence>
<evidence type="ECO:0000256" key="7">
    <source>
        <dbReference type="SAM" id="MobiDB-lite"/>
    </source>
</evidence>
<dbReference type="PANTHER" id="PTHR42810:SF2">
    <property type="entry name" value="PURINE PERMEASE C1399.01C-RELATED"/>
    <property type="match status" value="1"/>
</dbReference>
<keyword evidence="5 8" id="KW-1133">Transmembrane helix</keyword>
<dbReference type="NCBIfam" id="TIGR00801">
    <property type="entry name" value="ncs2"/>
    <property type="match status" value="1"/>
</dbReference>
<dbReference type="PROSITE" id="PS01116">
    <property type="entry name" value="XANTH_URACIL_PERMASE"/>
    <property type="match status" value="1"/>
</dbReference>
<feature type="transmembrane region" description="Helical" evidence="8">
    <location>
        <begin position="393"/>
        <end position="411"/>
    </location>
</feature>
<organism evidence="9 10">
    <name type="scientific">Pseudomaricurvus hydrocarbonicus</name>
    <dbReference type="NCBI Taxonomy" id="1470433"/>
    <lineage>
        <taxon>Bacteria</taxon>
        <taxon>Pseudomonadati</taxon>
        <taxon>Pseudomonadota</taxon>
        <taxon>Gammaproteobacteria</taxon>
        <taxon>Cellvibrionales</taxon>
        <taxon>Cellvibrionaceae</taxon>
        <taxon>Pseudomaricurvus</taxon>
    </lineage>
</organism>
<dbReference type="GO" id="GO:0005886">
    <property type="term" value="C:plasma membrane"/>
    <property type="evidence" value="ECO:0007669"/>
    <property type="project" value="TreeGrafter"/>
</dbReference>
<dbReference type="EMBL" id="JAAONZ010000008">
    <property type="protein sequence ID" value="NHO66240.1"/>
    <property type="molecule type" value="Genomic_DNA"/>
</dbReference>
<feature type="transmembrane region" description="Helical" evidence="8">
    <location>
        <begin position="142"/>
        <end position="162"/>
    </location>
</feature>
<dbReference type="GO" id="GO:0042907">
    <property type="term" value="F:xanthine transmembrane transporter activity"/>
    <property type="evidence" value="ECO:0007669"/>
    <property type="project" value="TreeGrafter"/>
</dbReference>
<evidence type="ECO:0000256" key="8">
    <source>
        <dbReference type="SAM" id="Phobius"/>
    </source>
</evidence>
<feature type="transmembrane region" description="Helical" evidence="8">
    <location>
        <begin position="360"/>
        <end position="381"/>
    </location>
</feature>
<proteinExistence type="inferred from homology"/>
<feature type="transmembrane region" description="Helical" evidence="8">
    <location>
        <begin position="53"/>
        <end position="71"/>
    </location>
</feature>
<dbReference type="Proteomes" id="UP000787472">
    <property type="component" value="Unassembled WGS sequence"/>
</dbReference>
<keyword evidence="6 8" id="KW-0472">Membrane</keyword>
<dbReference type="AlphaFoldDB" id="A0A9E5JXB9"/>
<name>A0A9E5JXB9_9GAMM</name>
<comment type="similarity">
    <text evidence="2">Belongs to the nucleobase:cation symporter-2 (NCS2) (TC 2.A.40) family.</text>
</comment>
<protein>
    <submittedName>
        <fullName evidence="9">Purine permease</fullName>
    </submittedName>
</protein>
<dbReference type="RefSeq" id="WP_167186712.1">
    <property type="nucleotide sequence ID" value="NZ_JAAONZ010000008.1"/>
</dbReference>
<reference evidence="9" key="1">
    <citation type="submission" date="2020-03" db="EMBL/GenBank/DDBJ databases">
        <authorList>
            <person name="Guo F."/>
        </authorList>
    </citation>
    <scope>NUCLEOTIDE SEQUENCE</scope>
    <source>
        <strain evidence="9">JCM 30134</strain>
    </source>
</reference>
<keyword evidence="3" id="KW-0813">Transport</keyword>
<dbReference type="NCBIfam" id="NF037981">
    <property type="entry name" value="NCS2_1"/>
    <property type="match status" value="1"/>
</dbReference>
<dbReference type="PANTHER" id="PTHR42810">
    <property type="entry name" value="PURINE PERMEASE C1399.01C-RELATED"/>
    <property type="match status" value="1"/>
</dbReference>
<dbReference type="InterPro" id="IPR006042">
    <property type="entry name" value="Xan_ur_permease"/>
</dbReference>
<feature type="transmembrane region" description="Helical" evidence="8">
    <location>
        <begin position="242"/>
        <end position="262"/>
    </location>
</feature>
<evidence type="ECO:0000256" key="6">
    <source>
        <dbReference type="ARBA" id="ARBA00023136"/>
    </source>
</evidence>
<dbReference type="Pfam" id="PF00860">
    <property type="entry name" value="Xan_ur_permease"/>
    <property type="match status" value="1"/>
</dbReference>
<comment type="caution">
    <text evidence="9">The sequence shown here is derived from an EMBL/GenBank/DDBJ whole genome shotgun (WGS) entry which is preliminary data.</text>
</comment>
<feature type="transmembrane region" description="Helical" evidence="8">
    <location>
        <begin position="182"/>
        <end position="198"/>
    </location>
</feature>
<dbReference type="InterPro" id="IPR006043">
    <property type="entry name" value="NCS2"/>
</dbReference>
<sequence>MEQTSTSELIYQLEDRPPVLKAIFAASQHLLASFVGIVTPSLVIGGVLGLENYIPYLVSMALIASGIGTFIQSYRPFGIGAGMLCVQGTSFSFLGAILGAGFLVRSQGGSDEQVISLIVSLSLVGSLVQMGLSLFIPYLTRVITPLVTGIVITTIGLSLIKVGMTDLAGGYQYPDFGNTENLLLGLGVIAVILALSVSRNHWLRMSSIIIGLFVGSLAAWLCGYWEMNLPRIETAVHLPVPFQFGFSFDGASFVVMALIYVISSIETAGDLTANCVISRQAVSGPGYLQRIKSGVFADGVNSLIAALCNSFPNTTFSQNSGVIQLTGIASRYVGCYVAAGLVLLGLLPAIGSLLQQVPKPVLGGATLVMFGTIAAAGIKIISTEQLDRRKMMIIAVAFGFGFGTALVPELLAKTPQILQNIFSSPVAAAGLSAIVLSLLLPEPPAANQQAGEATAAKQHAAESKMETGTQ</sequence>
<evidence type="ECO:0000313" key="10">
    <source>
        <dbReference type="Proteomes" id="UP000787472"/>
    </source>
</evidence>
<feature type="transmembrane region" description="Helical" evidence="8">
    <location>
        <begin position="83"/>
        <end position="103"/>
    </location>
</feature>
<feature type="region of interest" description="Disordered" evidence="7">
    <location>
        <begin position="449"/>
        <end position="470"/>
    </location>
</feature>
<feature type="transmembrane region" description="Helical" evidence="8">
    <location>
        <begin position="205"/>
        <end position="227"/>
    </location>
</feature>
<feature type="transmembrane region" description="Helical" evidence="8">
    <location>
        <begin position="333"/>
        <end position="354"/>
    </location>
</feature>
<gene>
    <name evidence="9" type="ORF">G8770_11865</name>
</gene>
<comment type="subcellular location">
    <subcellularLocation>
        <location evidence="1">Membrane</location>
        <topology evidence="1">Multi-pass membrane protein</topology>
    </subcellularLocation>
</comment>
<feature type="compositionally biased region" description="Basic and acidic residues" evidence="7">
    <location>
        <begin position="459"/>
        <end position="470"/>
    </location>
</feature>
<accession>A0A9E5JXB9</accession>
<evidence type="ECO:0000256" key="3">
    <source>
        <dbReference type="ARBA" id="ARBA00022448"/>
    </source>
</evidence>
<evidence type="ECO:0000256" key="1">
    <source>
        <dbReference type="ARBA" id="ARBA00004141"/>
    </source>
</evidence>
<evidence type="ECO:0000313" key="9">
    <source>
        <dbReference type="EMBL" id="NHO66240.1"/>
    </source>
</evidence>
<evidence type="ECO:0000256" key="5">
    <source>
        <dbReference type="ARBA" id="ARBA00022989"/>
    </source>
</evidence>
<feature type="transmembrane region" description="Helical" evidence="8">
    <location>
        <begin position="115"/>
        <end position="135"/>
    </location>
</feature>
<keyword evidence="4 8" id="KW-0812">Transmembrane</keyword>
<feature type="transmembrane region" description="Helical" evidence="8">
    <location>
        <begin position="30"/>
        <end position="47"/>
    </location>
</feature>
<evidence type="ECO:0000256" key="4">
    <source>
        <dbReference type="ARBA" id="ARBA00022692"/>
    </source>
</evidence>